<keyword evidence="1" id="KW-1133">Transmembrane helix</keyword>
<evidence type="ECO:0000313" key="2">
    <source>
        <dbReference type="EMBL" id="KAG0562248.1"/>
    </source>
</evidence>
<name>A0A8T0GWY9_CERPU</name>
<dbReference type="AlphaFoldDB" id="A0A8T0GWY9"/>
<reference evidence="2" key="1">
    <citation type="submission" date="2020-06" db="EMBL/GenBank/DDBJ databases">
        <title>WGS assembly of Ceratodon purpureus strain R40.</title>
        <authorList>
            <person name="Carey S.B."/>
            <person name="Jenkins J."/>
            <person name="Shu S."/>
            <person name="Lovell J.T."/>
            <person name="Sreedasyam A."/>
            <person name="Maumus F."/>
            <person name="Tiley G.P."/>
            <person name="Fernandez-Pozo N."/>
            <person name="Barry K."/>
            <person name="Chen C."/>
            <person name="Wang M."/>
            <person name="Lipzen A."/>
            <person name="Daum C."/>
            <person name="Saski C.A."/>
            <person name="Payton A.C."/>
            <person name="Mcbreen J.C."/>
            <person name="Conrad R.E."/>
            <person name="Kollar L.M."/>
            <person name="Olsson S."/>
            <person name="Huttunen S."/>
            <person name="Landis J.B."/>
            <person name="Wickett N.J."/>
            <person name="Johnson M.G."/>
            <person name="Rensing S.A."/>
            <person name="Grimwood J."/>
            <person name="Schmutz J."/>
            <person name="Mcdaniel S.F."/>
        </authorList>
    </citation>
    <scope>NUCLEOTIDE SEQUENCE</scope>
    <source>
        <strain evidence="2">R40</strain>
    </source>
</reference>
<evidence type="ECO:0000313" key="3">
    <source>
        <dbReference type="Proteomes" id="UP000822688"/>
    </source>
</evidence>
<evidence type="ECO:0000256" key="1">
    <source>
        <dbReference type="SAM" id="Phobius"/>
    </source>
</evidence>
<protein>
    <submittedName>
        <fullName evidence="2">Uncharacterized protein</fullName>
    </submittedName>
</protein>
<keyword evidence="1" id="KW-0472">Membrane</keyword>
<dbReference type="EMBL" id="CM026430">
    <property type="protein sequence ID" value="KAG0562248.1"/>
    <property type="molecule type" value="Genomic_DNA"/>
</dbReference>
<accession>A0A8T0GWY9</accession>
<proteinExistence type="predicted"/>
<sequence>MERPRLPTLADNMRVRFRVEAERKPEGMPLGWIIWVSSLLVLLLYSVMVMLWLPRPDFQASRTFLLHDKELQRHLNLPSSLSTFTTSCEKFLVEGRSKEDIETESEAIPSHGWSGGEWHYSWLAETDHSEYDLQHQKNPRYGRLVGDQREAAFSVNDQTAHNEWLEWSSKPLKPPIHAVEGLLVLKNFDESVDLGKDFESFYTDSAPELKQVDFNQMLAMRNLKIFLKGVGIVGERLCMIGCAYRNEHIFRMIDCGFVLKMTYPNRHSMTSTRQIEAELSSARTGVNDPLRFPAIRIVGSNFTVELE</sequence>
<dbReference type="Proteomes" id="UP000822688">
    <property type="component" value="Chromosome 9"/>
</dbReference>
<keyword evidence="1" id="KW-0812">Transmembrane</keyword>
<comment type="caution">
    <text evidence="2">The sequence shown here is derived from an EMBL/GenBank/DDBJ whole genome shotgun (WGS) entry which is preliminary data.</text>
</comment>
<organism evidence="2 3">
    <name type="scientific">Ceratodon purpureus</name>
    <name type="common">Fire moss</name>
    <name type="synonym">Dicranum purpureum</name>
    <dbReference type="NCBI Taxonomy" id="3225"/>
    <lineage>
        <taxon>Eukaryota</taxon>
        <taxon>Viridiplantae</taxon>
        <taxon>Streptophyta</taxon>
        <taxon>Embryophyta</taxon>
        <taxon>Bryophyta</taxon>
        <taxon>Bryophytina</taxon>
        <taxon>Bryopsida</taxon>
        <taxon>Dicranidae</taxon>
        <taxon>Pseudoditrichales</taxon>
        <taxon>Ditrichaceae</taxon>
        <taxon>Ceratodon</taxon>
    </lineage>
</organism>
<gene>
    <name evidence="2" type="ORF">KC19_9G130100</name>
</gene>
<keyword evidence="3" id="KW-1185">Reference proteome</keyword>
<feature type="transmembrane region" description="Helical" evidence="1">
    <location>
        <begin position="32"/>
        <end position="53"/>
    </location>
</feature>